<evidence type="ECO:0000259" key="11">
    <source>
        <dbReference type="Pfam" id="PF16656"/>
    </source>
</evidence>
<dbReference type="InterPro" id="IPR025733">
    <property type="entry name" value="PAPs_C"/>
</dbReference>
<accession>A0AA38GVR6</accession>
<feature type="domain" description="Calcineurin-like phosphoesterase" evidence="9">
    <location>
        <begin position="164"/>
        <end position="360"/>
    </location>
</feature>
<keyword evidence="5" id="KW-0862">Zinc</keyword>
<keyword evidence="7" id="KW-0325">Glycoprotein</keyword>
<keyword evidence="4 8" id="KW-0378">Hydrolase</keyword>
<evidence type="ECO:0000313" key="13">
    <source>
        <dbReference type="Proteomes" id="UP000824469"/>
    </source>
</evidence>
<sequence length="457" mass="52584">MLHSGHITRQLQLFLTVFLGLILYSRNVIAGVTSNYVRPQWASTDMPLDFPAFATPEGYNAPQQVHITQGDYEGKAVIVSWVTPSEPGSSEVFYSTTEQTYDHRAEGLVTNYTFYNYTSGFIHHCLIDDLEYDNKYYYKIGNGSSAREFWFFTPPKIDPDSAYRFGVIGDLGQTFHSLSTFEHYLQTSGQTVLYVGDLSYADDHKFDNGIRWDTWGRFLEPSTAYQPWIWTSGNHEIEFKQNLGETVTFKPFSHRYHVPYKSSSSTSPLWYAIKRASAHIIVLSSYSPYAKYTPQWSWLKKEFKRVDRKKTPWLMVLMHSPIYNSNANHYMEGETMRVVFEPWFVKYKVDIVFAGHVHAYERSHRISNIAYNITNGYCSPIEDLSAPVYITIGDGGNIEGLAGVFTEPQPAYSAFREASYGHGMLEIKNHTDAYFSWNRNQDGIPVAADSVWFHNQY</sequence>
<feature type="domain" description="Purple acid phosphatase C-terminal" evidence="10">
    <location>
        <begin position="386"/>
        <end position="443"/>
    </location>
</feature>
<evidence type="ECO:0000259" key="9">
    <source>
        <dbReference type="Pfam" id="PF00149"/>
    </source>
</evidence>
<evidence type="ECO:0000256" key="7">
    <source>
        <dbReference type="ARBA" id="ARBA00023180"/>
    </source>
</evidence>
<dbReference type="Pfam" id="PF14008">
    <property type="entry name" value="Metallophos_C"/>
    <property type="match status" value="1"/>
</dbReference>
<evidence type="ECO:0000259" key="10">
    <source>
        <dbReference type="Pfam" id="PF14008"/>
    </source>
</evidence>
<evidence type="ECO:0000256" key="6">
    <source>
        <dbReference type="ARBA" id="ARBA00023004"/>
    </source>
</evidence>
<dbReference type="InterPro" id="IPR029052">
    <property type="entry name" value="Metallo-depent_PP-like"/>
</dbReference>
<dbReference type="GO" id="GO:0046872">
    <property type="term" value="F:metal ion binding"/>
    <property type="evidence" value="ECO:0007669"/>
    <property type="project" value="UniProtKB-KW"/>
</dbReference>
<keyword evidence="6" id="KW-0408">Iron</keyword>
<evidence type="ECO:0000256" key="2">
    <source>
        <dbReference type="ARBA" id="ARBA00022723"/>
    </source>
</evidence>
<dbReference type="InterPro" id="IPR039331">
    <property type="entry name" value="PAPs-like"/>
</dbReference>
<keyword evidence="3" id="KW-0732">Signal</keyword>
<dbReference type="Pfam" id="PF16656">
    <property type="entry name" value="Pur_ac_phosph_N"/>
    <property type="match status" value="1"/>
</dbReference>
<gene>
    <name evidence="12" type="ORF">KI387_001384</name>
</gene>
<comment type="similarity">
    <text evidence="1 8">Belongs to the metallophosphoesterase superfamily. Purple acid phosphatase family.</text>
</comment>
<protein>
    <recommendedName>
        <fullName evidence="8">Purple acid phosphatase</fullName>
        <ecNumber evidence="8">3.1.3.2</ecNumber>
    </recommendedName>
</protein>
<dbReference type="SUPFAM" id="SSF49363">
    <property type="entry name" value="Purple acid phosphatase, N-terminal domain"/>
    <property type="match status" value="1"/>
</dbReference>
<dbReference type="Pfam" id="PF00149">
    <property type="entry name" value="Metallophos"/>
    <property type="match status" value="1"/>
</dbReference>
<comment type="catalytic activity">
    <reaction evidence="8">
        <text>a phosphate monoester + H2O = an alcohol + phosphate</text>
        <dbReference type="Rhea" id="RHEA:15017"/>
        <dbReference type="ChEBI" id="CHEBI:15377"/>
        <dbReference type="ChEBI" id="CHEBI:30879"/>
        <dbReference type="ChEBI" id="CHEBI:43474"/>
        <dbReference type="ChEBI" id="CHEBI:67140"/>
        <dbReference type="EC" id="3.1.3.2"/>
    </reaction>
</comment>
<dbReference type="Gene3D" id="3.60.21.10">
    <property type="match status" value="1"/>
</dbReference>
<reference evidence="12 13" key="1">
    <citation type="journal article" date="2021" name="Nat. Plants">
        <title>The Taxus genome provides insights into paclitaxel biosynthesis.</title>
        <authorList>
            <person name="Xiong X."/>
            <person name="Gou J."/>
            <person name="Liao Q."/>
            <person name="Li Y."/>
            <person name="Zhou Q."/>
            <person name="Bi G."/>
            <person name="Li C."/>
            <person name="Du R."/>
            <person name="Wang X."/>
            <person name="Sun T."/>
            <person name="Guo L."/>
            <person name="Liang H."/>
            <person name="Lu P."/>
            <person name="Wu Y."/>
            <person name="Zhang Z."/>
            <person name="Ro D.K."/>
            <person name="Shang Y."/>
            <person name="Huang S."/>
            <person name="Yan J."/>
        </authorList>
    </citation>
    <scope>NUCLEOTIDE SEQUENCE [LARGE SCALE GENOMIC DNA]</scope>
    <source>
        <strain evidence="12">Ta-2019</strain>
    </source>
</reference>
<dbReference type="PANTHER" id="PTHR22953">
    <property type="entry name" value="ACID PHOSPHATASE RELATED"/>
    <property type="match status" value="1"/>
</dbReference>
<evidence type="ECO:0000256" key="4">
    <source>
        <dbReference type="ARBA" id="ARBA00022801"/>
    </source>
</evidence>
<organism evidence="12 13">
    <name type="scientific">Taxus chinensis</name>
    <name type="common">Chinese yew</name>
    <name type="synonym">Taxus wallichiana var. chinensis</name>
    <dbReference type="NCBI Taxonomy" id="29808"/>
    <lineage>
        <taxon>Eukaryota</taxon>
        <taxon>Viridiplantae</taxon>
        <taxon>Streptophyta</taxon>
        <taxon>Embryophyta</taxon>
        <taxon>Tracheophyta</taxon>
        <taxon>Spermatophyta</taxon>
        <taxon>Pinopsida</taxon>
        <taxon>Pinidae</taxon>
        <taxon>Conifers II</taxon>
        <taxon>Cupressales</taxon>
        <taxon>Taxaceae</taxon>
        <taxon>Taxus</taxon>
    </lineage>
</organism>
<dbReference type="FunFam" id="3.60.21.10:FF:000034">
    <property type="entry name" value="Fe(3+)-Zn(2+) purple acid phosphatase"/>
    <property type="match status" value="1"/>
</dbReference>
<dbReference type="SUPFAM" id="SSF56300">
    <property type="entry name" value="Metallo-dependent phosphatases"/>
    <property type="match status" value="1"/>
</dbReference>
<evidence type="ECO:0000313" key="12">
    <source>
        <dbReference type="EMBL" id="KAH9329276.1"/>
    </source>
</evidence>
<evidence type="ECO:0000256" key="5">
    <source>
        <dbReference type="ARBA" id="ARBA00022833"/>
    </source>
</evidence>
<dbReference type="InterPro" id="IPR041792">
    <property type="entry name" value="MPP_PAP"/>
</dbReference>
<keyword evidence="2" id="KW-0479">Metal-binding</keyword>
<dbReference type="EMBL" id="JAHRHJ020000001">
    <property type="protein sequence ID" value="KAH9329276.1"/>
    <property type="molecule type" value="Genomic_DNA"/>
</dbReference>
<dbReference type="Proteomes" id="UP000824469">
    <property type="component" value="Unassembled WGS sequence"/>
</dbReference>
<evidence type="ECO:0000256" key="8">
    <source>
        <dbReference type="RuleBase" id="RU361203"/>
    </source>
</evidence>
<dbReference type="Gene3D" id="2.60.40.380">
    <property type="entry name" value="Purple acid phosphatase-like, N-terminal"/>
    <property type="match status" value="1"/>
</dbReference>
<dbReference type="InterPro" id="IPR015914">
    <property type="entry name" value="PAPs_N"/>
</dbReference>
<dbReference type="InterPro" id="IPR004843">
    <property type="entry name" value="Calcineurin-like_PHP"/>
</dbReference>
<feature type="domain" description="Purple acid phosphatase N-terminal" evidence="11">
    <location>
        <begin position="62"/>
        <end position="151"/>
    </location>
</feature>
<dbReference type="FunFam" id="2.60.40.380:FF:000001">
    <property type="entry name" value="Fe(3+)-Zn(2+) purple acid phosphatase"/>
    <property type="match status" value="1"/>
</dbReference>
<proteinExistence type="inferred from homology"/>
<dbReference type="OMA" id="SSMWITW"/>
<dbReference type="PANTHER" id="PTHR22953:SF55">
    <property type="entry name" value="BIFUNCTIONAL PURPLE ACID PHOSPHATASE 26"/>
    <property type="match status" value="1"/>
</dbReference>
<evidence type="ECO:0000256" key="3">
    <source>
        <dbReference type="ARBA" id="ARBA00022729"/>
    </source>
</evidence>
<dbReference type="InterPro" id="IPR008963">
    <property type="entry name" value="Purple_acid_Pase-like_N"/>
</dbReference>
<dbReference type="EC" id="3.1.3.2" evidence="8"/>
<dbReference type="AlphaFoldDB" id="A0AA38GVR6"/>
<name>A0AA38GVR6_TAXCH</name>
<keyword evidence="13" id="KW-1185">Reference proteome</keyword>
<evidence type="ECO:0000256" key="1">
    <source>
        <dbReference type="ARBA" id="ARBA00008723"/>
    </source>
</evidence>
<dbReference type="GO" id="GO:0003993">
    <property type="term" value="F:acid phosphatase activity"/>
    <property type="evidence" value="ECO:0007669"/>
    <property type="project" value="UniProtKB-EC"/>
</dbReference>
<comment type="caution">
    <text evidence="12">The sequence shown here is derived from an EMBL/GenBank/DDBJ whole genome shotgun (WGS) entry which is preliminary data.</text>
</comment>
<feature type="non-terminal residue" evidence="12">
    <location>
        <position position="1"/>
    </location>
</feature>
<dbReference type="CDD" id="cd00839">
    <property type="entry name" value="MPP_PAPs"/>
    <property type="match status" value="1"/>
</dbReference>